<protein>
    <submittedName>
        <fullName evidence="4">N-acetylmuramoyl-L-alanine amidase</fullName>
    </submittedName>
</protein>
<dbReference type="SUPFAM" id="SSF55383">
    <property type="entry name" value="Copper amine oxidase, domain N"/>
    <property type="match status" value="1"/>
</dbReference>
<name>A0A168PJU7_9BACL</name>
<dbReference type="GO" id="GO:0008745">
    <property type="term" value="F:N-acetylmuramoyl-L-alanine amidase activity"/>
    <property type="evidence" value="ECO:0007669"/>
    <property type="project" value="InterPro"/>
</dbReference>
<organism evidence="4 5">
    <name type="scientific">Paenibacillus antarcticus</name>
    <dbReference type="NCBI Taxonomy" id="253703"/>
    <lineage>
        <taxon>Bacteria</taxon>
        <taxon>Bacillati</taxon>
        <taxon>Bacillota</taxon>
        <taxon>Bacilli</taxon>
        <taxon>Bacillales</taxon>
        <taxon>Paenibacillaceae</taxon>
        <taxon>Paenibacillus</taxon>
    </lineage>
</organism>
<dbReference type="Gene3D" id="3.40.630.40">
    <property type="entry name" value="Zn-dependent exopeptidases"/>
    <property type="match status" value="1"/>
</dbReference>
<feature type="signal peptide" evidence="2">
    <location>
        <begin position="1"/>
        <end position="24"/>
    </location>
</feature>
<dbReference type="InterPro" id="IPR021731">
    <property type="entry name" value="AMIN_dom"/>
</dbReference>
<sequence length="497" mass="54141">MKKFSLLLILCAFFFIVYPSDGSAAAVQSKIILDGKEITMPAGIQVQVINDNVMIPIRVVVENLKFKVDWNQKSQGVIIQQDTKVITLTVNQQAATVDGKQVVLNTAPQVKNETVFVPIRFVSEQMGLLVSWDNLDKTVYLTSSNKESINDGQAGIDTGVVTPTPNVPTPPTSVPGIDGNAQTNALNRLNGLSFVNNQLLVSLDGVITPEISRLTNPDRIVIDLPNTTFADSFGTMQPLDTGLKGKLDLSGYPNVSEVRYSLFTRDPYKVRIVIALNTANAYQLSQDPDSKMLIIDLNVSEDSSTLPLPIPVPVIPSGHKIVVIDPGHGGSDPGALSISKKYEKDTNLAISLKVQSLLLKEPNIDVVMTRDSDTYPTLSERAQLANRINADVFVSIHGNSNPSSKPNGTETYYYQRSSSKDLANVIHKYLIKATGLIDRGVKNNSLHVIRETKMPAVLLEIGFLSNSSDEKVMLSDDVQNKVAQAVVDGIKEYLGVK</sequence>
<dbReference type="SUPFAM" id="SSF53187">
    <property type="entry name" value="Zn-dependent exopeptidases"/>
    <property type="match status" value="1"/>
</dbReference>
<dbReference type="InterPro" id="IPR002508">
    <property type="entry name" value="MurNAc-LAA_cat"/>
</dbReference>
<dbReference type="AlphaFoldDB" id="A0A168PJU7"/>
<proteinExistence type="predicted"/>
<dbReference type="InterPro" id="IPR012854">
    <property type="entry name" value="Cu_amine_oxidase-like_N"/>
</dbReference>
<dbReference type="OrthoDB" id="9806267at2"/>
<evidence type="ECO:0000313" key="5">
    <source>
        <dbReference type="Proteomes" id="UP000077355"/>
    </source>
</evidence>
<dbReference type="Pfam" id="PF11741">
    <property type="entry name" value="AMIN"/>
    <property type="match status" value="1"/>
</dbReference>
<dbReference type="GO" id="GO:0030288">
    <property type="term" value="C:outer membrane-bounded periplasmic space"/>
    <property type="evidence" value="ECO:0007669"/>
    <property type="project" value="TreeGrafter"/>
</dbReference>
<reference evidence="4 5" key="1">
    <citation type="submission" date="2016-03" db="EMBL/GenBank/DDBJ databases">
        <title>Draft genome sequence of Paenibacillus antarcticus CECT 5836.</title>
        <authorList>
            <person name="Shin S.-K."/>
            <person name="Yi H."/>
        </authorList>
    </citation>
    <scope>NUCLEOTIDE SEQUENCE [LARGE SCALE GENOMIC DNA]</scope>
    <source>
        <strain evidence="4 5">CECT 5836</strain>
    </source>
</reference>
<gene>
    <name evidence="4" type="ORF">PBAT_09195</name>
</gene>
<dbReference type="PANTHER" id="PTHR30404:SF0">
    <property type="entry name" value="N-ACETYLMURAMOYL-L-ALANINE AMIDASE AMIC"/>
    <property type="match status" value="1"/>
</dbReference>
<feature type="domain" description="MurNAc-LAA" evidence="3">
    <location>
        <begin position="382"/>
        <end position="491"/>
    </location>
</feature>
<accession>A0A168PJU7</accession>
<keyword evidence="1" id="KW-0378">Hydrolase</keyword>
<evidence type="ECO:0000256" key="2">
    <source>
        <dbReference type="SAM" id="SignalP"/>
    </source>
</evidence>
<dbReference type="Gene3D" id="3.30.457.10">
    <property type="entry name" value="Copper amine oxidase-like, N-terminal domain"/>
    <property type="match status" value="1"/>
</dbReference>
<dbReference type="InterPro" id="IPR050695">
    <property type="entry name" value="N-acetylmuramoyl_amidase_3"/>
</dbReference>
<keyword evidence="2" id="KW-0732">Signal</keyword>
<comment type="caution">
    <text evidence="4">The sequence shown here is derived from an EMBL/GenBank/DDBJ whole genome shotgun (WGS) entry which is preliminary data.</text>
</comment>
<feature type="chain" id="PRO_5039178537" evidence="2">
    <location>
        <begin position="25"/>
        <end position="497"/>
    </location>
</feature>
<dbReference type="RefSeq" id="WP_068648764.1">
    <property type="nucleotide sequence ID" value="NZ_CP043611.1"/>
</dbReference>
<dbReference type="Proteomes" id="UP000077355">
    <property type="component" value="Unassembled WGS sequence"/>
</dbReference>
<dbReference type="InterPro" id="IPR036582">
    <property type="entry name" value="Mao_N_sf"/>
</dbReference>
<evidence type="ECO:0000259" key="3">
    <source>
        <dbReference type="SMART" id="SM00646"/>
    </source>
</evidence>
<dbReference type="CDD" id="cd02696">
    <property type="entry name" value="MurNAc-LAA"/>
    <property type="match status" value="1"/>
</dbReference>
<dbReference type="EMBL" id="LVJI01000014">
    <property type="protein sequence ID" value="OAB46832.1"/>
    <property type="molecule type" value="Genomic_DNA"/>
</dbReference>
<evidence type="ECO:0000256" key="1">
    <source>
        <dbReference type="ARBA" id="ARBA00022801"/>
    </source>
</evidence>
<keyword evidence="5" id="KW-1185">Reference proteome</keyword>
<dbReference type="PANTHER" id="PTHR30404">
    <property type="entry name" value="N-ACETYLMURAMOYL-L-ALANINE AMIDASE"/>
    <property type="match status" value="1"/>
</dbReference>
<dbReference type="SMART" id="SM00646">
    <property type="entry name" value="Ami_3"/>
    <property type="match status" value="1"/>
</dbReference>
<dbReference type="Pfam" id="PF01520">
    <property type="entry name" value="Amidase_3"/>
    <property type="match status" value="1"/>
</dbReference>
<dbReference type="Gene3D" id="2.60.40.3500">
    <property type="match status" value="1"/>
</dbReference>
<dbReference type="GO" id="GO:0009253">
    <property type="term" value="P:peptidoglycan catabolic process"/>
    <property type="evidence" value="ECO:0007669"/>
    <property type="project" value="InterPro"/>
</dbReference>
<dbReference type="Pfam" id="PF07833">
    <property type="entry name" value="Cu_amine_oxidN1"/>
    <property type="match status" value="1"/>
</dbReference>
<evidence type="ECO:0000313" key="4">
    <source>
        <dbReference type="EMBL" id="OAB46832.1"/>
    </source>
</evidence>